<evidence type="ECO:0000259" key="1">
    <source>
        <dbReference type="Pfam" id="PF00149"/>
    </source>
</evidence>
<evidence type="ECO:0000313" key="2">
    <source>
        <dbReference type="EMBL" id="TVY07238.1"/>
    </source>
</evidence>
<dbReference type="GO" id="GO:0008803">
    <property type="term" value="F:bis(5'-nucleosyl)-tetraphosphatase (symmetrical) activity"/>
    <property type="evidence" value="ECO:0007669"/>
    <property type="project" value="TreeGrafter"/>
</dbReference>
<dbReference type="InterPro" id="IPR029052">
    <property type="entry name" value="Metallo-depent_PP-like"/>
</dbReference>
<keyword evidence="3" id="KW-1185">Reference proteome</keyword>
<name>A0A559K516_9BACL</name>
<dbReference type="GO" id="GO:0005737">
    <property type="term" value="C:cytoplasm"/>
    <property type="evidence" value="ECO:0007669"/>
    <property type="project" value="TreeGrafter"/>
</dbReference>
<dbReference type="InterPro" id="IPR004843">
    <property type="entry name" value="Calcineurin-like_PHP"/>
</dbReference>
<proteinExistence type="predicted"/>
<feature type="domain" description="Calcineurin-like phosphoesterase" evidence="1">
    <location>
        <begin position="8"/>
        <end position="190"/>
    </location>
</feature>
<protein>
    <submittedName>
        <fullName evidence="2">Serine/threonine protein phosphatase</fullName>
    </submittedName>
</protein>
<dbReference type="InterPro" id="IPR050126">
    <property type="entry name" value="Ap4A_hydrolase"/>
</dbReference>
<dbReference type="GO" id="GO:0016791">
    <property type="term" value="F:phosphatase activity"/>
    <property type="evidence" value="ECO:0007669"/>
    <property type="project" value="TreeGrafter"/>
</dbReference>
<dbReference type="CDD" id="cd00144">
    <property type="entry name" value="MPP_PPP_family"/>
    <property type="match status" value="1"/>
</dbReference>
<evidence type="ECO:0000313" key="3">
    <source>
        <dbReference type="Proteomes" id="UP000317036"/>
    </source>
</evidence>
<dbReference type="OrthoDB" id="384253at2"/>
<dbReference type="GO" id="GO:0110154">
    <property type="term" value="P:RNA decapping"/>
    <property type="evidence" value="ECO:0007669"/>
    <property type="project" value="TreeGrafter"/>
</dbReference>
<accession>A0A559K516</accession>
<comment type="caution">
    <text evidence="2">The sequence shown here is derived from an EMBL/GenBank/DDBJ whole genome shotgun (WGS) entry which is preliminary data.</text>
</comment>
<dbReference type="RefSeq" id="WP_144852067.1">
    <property type="nucleotide sequence ID" value="NZ_VNJI01000040.1"/>
</dbReference>
<dbReference type="Gene3D" id="3.60.21.10">
    <property type="match status" value="1"/>
</dbReference>
<dbReference type="AlphaFoldDB" id="A0A559K516"/>
<dbReference type="SUPFAM" id="SSF56300">
    <property type="entry name" value="Metallo-dependent phosphatases"/>
    <property type="match status" value="1"/>
</dbReference>
<sequence length="240" mass="27289">MRGSQRKTFVISDIHGCLVELEQLLTAIPFRKGKDQLILLGDYVDRGPNSKEVLERIIQLTETCHAVALRGNHDQMFLEFLEGEDPYSFIYNGGIHTLLSYCGPHWFDELDFFIGLEKAREYITTHFPTHVAFLQSLPLYYEAADHLFVHAGINPDYADWKNQPIDDFLWIREDFIDHPTGLEQPVVFGHTTTLDMEDAQGTVWFGGDKIGIDGGCVYGGQLNCLEIGPRGYRAYSVRSV</sequence>
<gene>
    <name evidence="2" type="ORF">FPZ49_24705</name>
</gene>
<reference evidence="2 3" key="1">
    <citation type="submission" date="2019-07" db="EMBL/GenBank/DDBJ databases">
        <authorList>
            <person name="Kim J."/>
        </authorList>
    </citation>
    <scope>NUCLEOTIDE SEQUENCE [LARGE SCALE GENOMIC DNA]</scope>
    <source>
        <strain evidence="2 3">JC52</strain>
    </source>
</reference>
<organism evidence="2 3">
    <name type="scientific">Paenibacillus cremeus</name>
    <dbReference type="NCBI Taxonomy" id="2163881"/>
    <lineage>
        <taxon>Bacteria</taxon>
        <taxon>Bacillati</taxon>
        <taxon>Bacillota</taxon>
        <taxon>Bacilli</taxon>
        <taxon>Bacillales</taxon>
        <taxon>Paenibacillaceae</taxon>
        <taxon>Paenibacillus</taxon>
    </lineage>
</organism>
<dbReference type="PANTHER" id="PTHR42850">
    <property type="entry name" value="METALLOPHOSPHOESTERASE"/>
    <property type="match status" value="1"/>
</dbReference>
<dbReference type="EMBL" id="VNJI01000040">
    <property type="protein sequence ID" value="TVY07238.1"/>
    <property type="molecule type" value="Genomic_DNA"/>
</dbReference>
<dbReference type="Proteomes" id="UP000317036">
    <property type="component" value="Unassembled WGS sequence"/>
</dbReference>
<dbReference type="Pfam" id="PF00149">
    <property type="entry name" value="Metallophos"/>
    <property type="match status" value="1"/>
</dbReference>
<dbReference type="PANTHER" id="PTHR42850:SF4">
    <property type="entry name" value="ZINC-DEPENDENT ENDOPOLYPHOSPHATASE"/>
    <property type="match status" value="1"/>
</dbReference>